<dbReference type="InterPro" id="IPR033308">
    <property type="entry name" value="PGAP5/Cdc1/Ted1"/>
</dbReference>
<evidence type="ECO:0000256" key="3">
    <source>
        <dbReference type="ARBA" id="ARBA00008895"/>
    </source>
</evidence>
<evidence type="ECO:0000259" key="12">
    <source>
        <dbReference type="Pfam" id="PF00149"/>
    </source>
</evidence>
<comment type="similarity">
    <text evidence="3">Belongs to the metallophosphoesterase superfamily. MPPE1 family.</text>
</comment>
<feature type="compositionally biased region" description="Low complexity" evidence="10">
    <location>
        <begin position="615"/>
        <end position="626"/>
    </location>
</feature>
<comment type="cofactor">
    <cofactor evidence="1">
        <name>Mn(2+)</name>
        <dbReference type="ChEBI" id="CHEBI:29035"/>
    </cofactor>
</comment>
<gene>
    <name evidence="13" type="ORF">TcWFU_008821</name>
</gene>
<evidence type="ECO:0000256" key="1">
    <source>
        <dbReference type="ARBA" id="ARBA00001936"/>
    </source>
</evidence>
<keyword evidence="7" id="KW-1133">Transmembrane helix</keyword>
<dbReference type="PANTHER" id="PTHR13315:SF0">
    <property type="entry name" value="METALLOPHOSPHOESTERASE 1"/>
    <property type="match status" value="1"/>
</dbReference>
<evidence type="ECO:0000256" key="4">
    <source>
        <dbReference type="ARBA" id="ARBA00022692"/>
    </source>
</evidence>
<keyword evidence="5" id="KW-0479">Metal-binding</keyword>
<feature type="signal peptide" evidence="11">
    <location>
        <begin position="1"/>
        <end position="21"/>
    </location>
</feature>
<evidence type="ECO:0000256" key="7">
    <source>
        <dbReference type="ARBA" id="ARBA00022989"/>
    </source>
</evidence>
<feature type="compositionally biased region" description="Basic residues" evidence="10">
    <location>
        <begin position="596"/>
        <end position="612"/>
    </location>
</feature>
<feature type="region of interest" description="Disordered" evidence="10">
    <location>
        <begin position="584"/>
        <end position="705"/>
    </location>
</feature>
<feature type="compositionally biased region" description="Basic residues" evidence="10">
    <location>
        <begin position="632"/>
        <end position="652"/>
    </location>
</feature>
<reference evidence="13 14" key="1">
    <citation type="journal article" date="2022" name="Front. Cell. Infect. Microbiol.">
        <title>The Genomes of Two Strains of Taenia crassiceps the Animal Model for the Study of Human Cysticercosis.</title>
        <authorList>
            <person name="Bobes R.J."/>
            <person name="Estrada K."/>
            <person name="Rios-Valencia D.G."/>
            <person name="Calderon-Gallegos A."/>
            <person name="de la Torre P."/>
            <person name="Carrero J.C."/>
            <person name="Sanchez-Flores A."/>
            <person name="Laclette J.P."/>
        </authorList>
    </citation>
    <scope>NUCLEOTIDE SEQUENCE [LARGE SCALE GENOMIC DNA]</scope>
    <source>
        <strain evidence="13">WFUcys</strain>
    </source>
</reference>
<keyword evidence="9" id="KW-0464">Manganese</keyword>
<feature type="domain" description="Calcineurin-like phosphoesterase" evidence="12">
    <location>
        <begin position="37"/>
        <end position="305"/>
    </location>
</feature>
<feature type="region of interest" description="Disordered" evidence="10">
    <location>
        <begin position="541"/>
        <end position="562"/>
    </location>
</feature>
<protein>
    <submittedName>
        <fullName evidence="13">Metallophosphoesterase 1</fullName>
    </submittedName>
</protein>
<dbReference type="Gene3D" id="3.60.21.10">
    <property type="match status" value="1"/>
</dbReference>
<evidence type="ECO:0000256" key="2">
    <source>
        <dbReference type="ARBA" id="ARBA00004141"/>
    </source>
</evidence>
<evidence type="ECO:0000313" key="13">
    <source>
        <dbReference type="EMBL" id="KAL5105013.1"/>
    </source>
</evidence>
<keyword evidence="8" id="KW-0472">Membrane</keyword>
<evidence type="ECO:0000313" key="14">
    <source>
        <dbReference type="Proteomes" id="UP001651158"/>
    </source>
</evidence>
<dbReference type="InterPro" id="IPR029052">
    <property type="entry name" value="Metallo-depent_PP-like"/>
</dbReference>
<evidence type="ECO:0000256" key="9">
    <source>
        <dbReference type="ARBA" id="ARBA00023211"/>
    </source>
</evidence>
<evidence type="ECO:0000256" key="6">
    <source>
        <dbReference type="ARBA" id="ARBA00022801"/>
    </source>
</evidence>
<evidence type="ECO:0000256" key="10">
    <source>
        <dbReference type="SAM" id="MobiDB-lite"/>
    </source>
</evidence>
<keyword evidence="14" id="KW-1185">Reference proteome</keyword>
<dbReference type="SUPFAM" id="SSF56300">
    <property type="entry name" value="Metallo-dependent phosphatases"/>
    <property type="match status" value="1"/>
</dbReference>
<evidence type="ECO:0000256" key="8">
    <source>
        <dbReference type="ARBA" id="ARBA00023136"/>
    </source>
</evidence>
<proteinExistence type="inferred from homology"/>
<keyword evidence="6" id="KW-0378">Hydrolase</keyword>
<keyword evidence="11" id="KW-0732">Signal</keyword>
<evidence type="ECO:0000256" key="5">
    <source>
        <dbReference type="ARBA" id="ARBA00022723"/>
    </source>
</evidence>
<feature type="region of interest" description="Disordered" evidence="10">
    <location>
        <begin position="387"/>
        <end position="412"/>
    </location>
</feature>
<organism evidence="13 14">
    <name type="scientific">Taenia crassiceps</name>
    <dbReference type="NCBI Taxonomy" id="6207"/>
    <lineage>
        <taxon>Eukaryota</taxon>
        <taxon>Metazoa</taxon>
        <taxon>Spiralia</taxon>
        <taxon>Lophotrochozoa</taxon>
        <taxon>Platyhelminthes</taxon>
        <taxon>Cestoda</taxon>
        <taxon>Eucestoda</taxon>
        <taxon>Cyclophyllidea</taxon>
        <taxon>Taeniidae</taxon>
        <taxon>Taenia</taxon>
    </lineage>
</organism>
<accession>A0ABR4Q638</accession>
<dbReference type="Proteomes" id="UP001651158">
    <property type="component" value="Unassembled WGS sequence"/>
</dbReference>
<dbReference type="EMBL" id="JAKROA010000010">
    <property type="protein sequence ID" value="KAL5105013.1"/>
    <property type="molecule type" value="Genomic_DNA"/>
</dbReference>
<dbReference type="InterPro" id="IPR004843">
    <property type="entry name" value="Calcineurin-like_PHP"/>
</dbReference>
<sequence length="705" mass="79539">MLFKYATWVAFILFFLLISESTVDKFIHPGDDSKPVKILLISDTHIGSRHQWIDKTRRHWLLKRAFRTIMSLYHPDVVLHLGDLLDYGFFEPEEAFKADVKIAQNIFAVDSATVFKVVPGNHDIGFHHRLHPYTYTRFNRAFRHHSSELRVGSNSGDVQDVGGGVRLWAYRGLLFVFLNSMALGGDGCRFCRRAEEELQLLTKRLQCLRGELALQSCQDDFEAITEPGSDAVHPGDYSHPILIQHFPLYRSDEKVCEAGLLDSLPEAERHTPYKSDFDCLSDSATKQLFFAIRPSLVFGGHTHYYCHRNHTVSTRTGGSWRTEEWNLPPFSYRVSKTPGFILLHASRNSHAIRRCHLPTELTMGVNYAIGLLFILFVYLRLRRRASRPPGNKETIDRDSCSAAETGVAENETVERRIGPQLAPDAMAPSGGIGPTLPEHLMRARMAAAAAADEVAPIDLGAIGPLPPGNEIVEELRHTSENASSSRAGPPPCGGLERETWMTDYLPVSADPRAALKPRKFRQNPPPVSSLDTSWFTVAGGQSSHSAATTVTTNVPKSDPDSKMLRAVASARDDKMMAVADEYNKKHHRHESLLERHQRKRAKETERAKKKRRESSSSTTNSGSSSESEGKNRKSRKRHRKHKHRHHKRKKGEKKNERVALGSTRQPFDRERDLLASRVDPLKRRAIIERSKQLGSKFTHGGQKFL</sequence>
<feature type="compositionally biased region" description="Basic and acidic residues" evidence="10">
    <location>
        <begin position="666"/>
        <end position="691"/>
    </location>
</feature>
<feature type="chain" id="PRO_5046579507" evidence="11">
    <location>
        <begin position="22"/>
        <end position="705"/>
    </location>
</feature>
<dbReference type="Pfam" id="PF00149">
    <property type="entry name" value="Metallophos"/>
    <property type="match status" value="1"/>
</dbReference>
<evidence type="ECO:0000256" key="11">
    <source>
        <dbReference type="SAM" id="SignalP"/>
    </source>
</evidence>
<comment type="subcellular location">
    <subcellularLocation>
        <location evidence="2">Membrane</location>
        <topology evidence="2">Multi-pass membrane protein</topology>
    </subcellularLocation>
</comment>
<dbReference type="PANTHER" id="PTHR13315">
    <property type="entry name" value="METALLO PHOSPHOESTERASE RELATED"/>
    <property type="match status" value="1"/>
</dbReference>
<keyword evidence="4" id="KW-0812">Transmembrane</keyword>
<name>A0ABR4Q638_9CEST</name>
<feature type="compositionally biased region" description="Polar residues" evidence="10">
    <location>
        <begin position="541"/>
        <end position="555"/>
    </location>
</feature>
<comment type="caution">
    <text evidence="13">The sequence shown here is derived from an EMBL/GenBank/DDBJ whole genome shotgun (WGS) entry which is preliminary data.</text>
</comment>